<organism evidence="2 3">
    <name type="scientific">Methylobacterium symbioticum</name>
    <dbReference type="NCBI Taxonomy" id="2584084"/>
    <lineage>
        <taxon>Bacteria</taxon>
        <taxon>Pseudomonadati</taxon>
        <taxon>Pseudomonadota</taxon>
        <taxon>Alphaproteobacteria</taxon>
        <taxon>Hyphomicrobiales</taxon>
        <taxon>Methylobacteriaceae</taxon>
        <taxon>Methylobacterium</taxon>
    </lineage>
</organism>
<reference evidence="2 3" key="1">
    <citation type="submission" date="2019-06" db="EMBL/GenBank/DDBJ databases">
        <authorList>
            <person name="Rodrigo-Torres L."/>
            <person name="Arahal R. D."/>
            <person name="Lucena T."/>
        </authorList>
    </citation>
    <scope>NUCLEOTIDE SEQUENCE [LARGE SCALE GENOMIC DNA]</scope>
    <source>
        <strain evidence="2 3">SB0023/3</strain>
    </source>
</reference>
<proteinExistence type="predicted"/>
<dbReference type="AlphaFoldDB" id="A0A509EF61"/>
<sequence>MEHAPAGVSETGGSRAMFRPGHGGGAAGRIERKDLLTLMP</sequence>
<feature type="region of interest" description="Disordered" evidence="1">
    <location>
        <begin position="1"/>
        <end position="40"/>
    </location>
</feature>
<accession>A0A509EF61</accession>
<feature type="compositionally biased region" description="Basic and acidic residues" evidence="1">
    <location>
        <begin position="29"/>
        <end position="40"/>
    </location>
</feature>
<name>A0A509EF61_9HYPH</name>
<evidence type="ECO:0000313" key="2">
    <source>
        <dbReference type="EMBL" id="VUD72790.1"/>
    </source>
</evidence>
<protein>
    <submittedName>
        <fullName evidence="2">Uncharacterized protein</fullName>
    </submittedName>
</protein>
<keyword evidence="3" id="KW-1185">Reference proteome</keyword>
<dbReference type="Proteomes" id="UP000410984">
    <property type="component" value="Unassembled WGS sequence"/>
</dbReference>
<evidence type="ECO:0000256" key="1">
    <source>
        <dbReference type="SAM" id="MobiDB-lite"/>
    </source>
</evidence>
<dbReference type="EMBL" id="CABFPH010000050">
    <property type="protein sequence ID" value="VUD72790.1"/>
    <property type="molecule type" value="Genomic_DNA"/>
</dbReference>
<evidence type="ECO:0000313" key="3">
    <source>
        <dbReference type="Proteomes" id="UP000410984"/>
    </source>
</evidence>
<gene>
    <name evidence="2" type="ORF">MET9862_03394</name>
</gene>